<feature type="domain" description="Myb/SANT-like" evidence="1">
    <location>
        <begin position="17"/>
        <end position="105"/>
    </location>
</feature>
<dbReference type="PANTHER" id="PTHR46929:SF23">
    <property type="entry name" value="L10-INTERACTING MYB DOMAIN-CONTAINING PROTEIN-LIKE"/>
    <property type="match status" value="1"/>
</dbReference>
<dbReference type="Proteomes" id="UP001165190">
    <property type="component" value="Unassembled WGS sequence"/>
</dbReference>
<sequence length="277" mass="31696">MSNPKSSKEGGASKKFRWTKPMERLFFEILAEEAQKGNKPSNTFRAVSIKRVATAISEKFQVQCDAKHVENHFKAVKNTWKTICTIREESGLGLDDNMKMITCDKVTYDAIVTAHPKHGQFLNKKIDSYDEMVLVVGQDMATWSFARTFADIDLDDINEGSMPLNFDVEDVCEERSNASSSGTSKHKRKNVQENVEDDHIHFVGAKLGEIAEALKKFTEDLTPYLYEQVMSMENEGFNDDFLCEVFDFLAKNELEAKAFLAKKTKHRKIWLQKFAQR</sequence>
<reference evidence="2" key="1">
    <citation type="submission" date="2023-05" db="EMBL/GenBank/DDBJ databases">
        <title>Genome and transcriptome analyses reveal genes involved in the formation of fine ridges on petal epidermal cells in Hibiscus trionum.</title>
        <authorList>
            <person name="Koshimizu S."/>
            <person name="Masuda S."/>
            <person name="Ishii T."/>
            <person name="Shirasu K."/>
            <person name="Hoshino A."/>
            <person name="Arita M."/>
        </authorList>
    </citation>
    <scope>NUCLEOTIDE SEQUENCE</scope>
    <source>
        <strain evidence="2">Hamamatsu line</strain>
    </source>
</reference>
<evidence type="ECO:0000313" key="2">
    <source>
        <dbReference type="EMBL" id="GMI77025.1"/>
    </source>
</evidence>
<keyword evidence="3" id="KW-1185">Reference proteome</keyword>
<comment type="caution">
    <text evidence="2">The sequence shown here is derived from an EMBL/GenBank/DDBJ whole genome shotgun (WGS) entry which is preliminary data.</text>
</comment>
<organism evidence="2 3">
    <name type="scientific">Hibiscus trionum</name>
    <name type="common">Flower of an hour</name>
    <dbReference type="NCBI Taxonomy" id="183268"/>
    <lineage>
        <taxon>Eukaryota</taxon>
        <taxon>Viridiplantae</taxon>
        <taxon>Streptophyta</taxon>
        <taxon>Embryophyta</taxon>
        <taxon>Tracheophyta</taxon>
        <taxon>Spermatophyta</taxon>
        <taxon>Magnoliopsida</taxon>
        <taxon>eudicotyledons</taxon>
        <taxon>Gunneridae</taxon>
        <taxon>Pentapetalae</taxon>
        <taxon>rosids</taxon>
        <taxon>malvids</taxon>
        <taxon>Malvales</taxon>
        <taxon>Malvaceae</taxon>
        <taxon>Malvoideae</taxon>
        <taxon>Hibiscus</taxon>
    </lineage>
</organism>
<name>A0A9W7HG28_HIBTR</name>
<protein>
    <recommendedName>
        <fullName evidence="1">Myb/SANT-like domain-containing protein</fullName>
    </recommendedName>
</protein>
<evidence type="ECO:0000313" key="3">
    <source>
        <dbReference type="Proteomes" id="UP001165190"/>
    </source>
</evidence>
<dbReference type="EMBL" id="BSYR01000013">
    <property type="protein sequence ID" value="GMI77025.1"/>
    <property type="molecule type" value="Genomic_DNA"/>
</dbReference>
<evidence type="ECO:0000259" key="1">
    <source>
        <dbReference type="Pfam" id="PF12776"/>
    </source>
</evidence>
<dbReference type="Pfam" id="PF12776">
    <property type="entry name" value="Myb_DNA-bind_3"/>
    <property type="match status" value="1"/>
</dbReference>
<proteinExistence type="predicted"/>
<gene>
    <name evidence="2" type="ORF">HRI_001371800</name>
</gene>
<dbReference type="AlphaFoldDB" id="A0A9W7HG28"/>
<dbReference type="InterPro" id="IPR024752">
    <property type="entry name" value="Myb/SANT-like_dom"/>
</dbReference>
<dbReference type="OrthoDB" id="1301570at2759"/>
<accession>A0A9W7HG28</accession>
<dbReference type="PANTHER" id="PTHR46929">
    <property type="entry name" value="EXPRESSED PROTEIN"/>
    <property type="match status" value="1"/>
</dbReference>